<feature type="region of interest" description="Disordered" evidence="1">
    <location>
        <begin position="99"/>
        <end position="168"/>
    </location>
</feature>
<dbReference type="AlphaFoldDB" id="A0A1Q9LQR3"/>
<evidence type="ECO:0000256" key="1">
    <source>
        <dbReference type="SAM" id="MobiDB-lite"/>
    </source>
</evidence>
<name>A0A1Q9LQR3_9PSEU</name>
<protein>
    <submittedName>
        <fullName evidence="2">Uncharacterized protein</fullName>
    </submittedName>
</protein>
<dbReference type="EMBL" id="MKQR01000007">
    <property type="protein sequence ID" value="OLR94387.1"/>
    <property type="molecule type" value="Genomic_DNA"/>
</dbReference>
<feature type="compositionally biased region" description="Acidic residues" evidence="1">
    <location>
        <begin position="128"/>
        <end position="159"/>
    </location>
</feature>
<gene>
    <name evidence="2" type="ORF">BJP25_11535</name>
</gene>
<dbReference type="Gene3D" id="3.90.175.10">
    <property type="entry name" value="Diphtheria Toxin, domain 1"/>
    <property type="match status" value="1"/>
</dbReference>
<reference evidence="2 3" key="1">
    <citation type="submission" date="2016-10" db="EMBL/GenBank/DDBJ databases">
        <title>The Draft Genome Sequence of Actinokineospora bangkokensis 44EHWT reveals the biosynthetic pathway of antifungal compounds Thailandins with unusual extender unit butylmalonyl-CoA.</title>
        <authorList>
            <person name="Greule A."/>
            <person name="Intra B."/>
            <person name="Flemming S."/>
            <person name="Rommel M.G."/>
            <person name="Panbangred W."/>
            <person name="Bechthold A."/>
        </authorList>
    </citation>
    <scope>NUCLEOTIDE SEQUENCE [LARGE SCALE GENOMIC DNA]</scope>
    <source>
        <strain evidence="2 3">44EHW</strain>
    </source>
</reference>
<feature type="compositionally biased region" description="Acidic residues" evidence="1">
    <location>
        <begin position="103"/>
        <end position="117"/>
    </location>
</feature>
<comment type="caution">
    <text evidence="2">The sequence shown here is derived from an EMBL/GenBank/DDBJ whole genome shotgun (WGS) entry which is preliminary data.</text>
</comment>
<dbReference type="Proteomes" id="UP000186040">
    <property type="component" value="Unassembled WGS sequence"/>
</dbReference>
<evidence type="ECO:0000313" key="3">
    <source>
        <dbReference type="Proteomes" id="UP000186040"/>
    </source>
</evidence>
<keyword evidence="3" id="KW-1185">Reference proteome</keyword>
<accession>A0A1Q9LQR3</accession>
<proteinExistence type="predicted"/>
<organism evidence="2 3">
    <name type="scientific">Actinokineospora bangkokensis</name>
    <dbReference type="NCBI Taxonomy" id="1193682"/>
    <lineage>
        <taxon>Bacteria</taxon>
        <taxon>Bacillati</taxon>
        <taxon>Actinomycetota</taxon>
        <taxon>Actinomycetes</taxon>
        <taxon>Pseudonocardiales</taxon>
        <taxon>Pseudonocardiaceae</taxon>
        <taxon>Actinokineospora</taxon>
    </lineage>
</organism>
<evidence type="ECO:0000313" key="2">
    <source>
        <dbReference type="EMBL" id="OLR94387.1"/>
    </source>
</evidence>
<sequence>MRVGLVVPVVVAVVGAVGVVTIANAAREDAAGSAAIAISEETGLSELVVYKGAKPSEYATLMARPDRVRGDIHDGDFYGLMGVSSPARAAGASISAVSYDNGVSDDEGAQPDSEDDCPDRPAAHCLPEETELPEVDGPDEAGGPDEDEAPEDEAQEDGGADERSSCPGGCRRYVTVAEAGGIVKYTVPGPLDLITVEHPADTDPSEVAKAVKAEYGIDQGKNLVAELHRDGRHKALRLRATTANGSVREDLVVPWQFTEDSSKPVKVESARAFDGIANYESGRPGPEPSWTQAAELKRAAECERADGDRLVSAFCSLSQDQLDQAVADAQATAHQVIDDPRSFELPELAKGQVLSEQELAALANGVAQDVAAANSGGERAIVPAYVTRALSKAIPAIAEHGHDAFLKVSAVEGVLTEGNGALAKVTSVVGPVPVLGSLAGIVNEAVGISADDPPAAIAQKALEIAKNVAGVALTVMAIAFPPFAPVAALATAAWEVGAALGKYLLGFLLPDPPDPREAPYQQNQAQLTAAGVQAQWEYERYGTVQANRKGANVTQSLVLQPTAGNKAAGIALGGFDDVGYRQFYLRTEAVRVYRDGVRDVDLTCEFDESGYGSDTCTSPIPLLATRDHPLRVEFSYTSQGPCGSGTVCRNRDASMDLVRPGEPALPLYYTVYG</sequence>